<evidence type="ECO:0008006" key="5">
    <source>
        <dbReference type="Google" id="ProtNLM"/>
    </source>
</evidence>
<dbReference type="AlphaFoldDB" id="A0A9P5X5Y4"/>
<evidence type="ECO:0000256" key="2">
    <source>
        <dbReference type="SAM" id="Phobius"/>
    </source>
</evidence>
<feature type="compositionally biased region" description="Gly residues" evidence="1">
    <location>
        <begin position="42"/>
        <end position="58"/>
    </location>
</feature>
<keyword evidence="2" id="KW-0812">Transmembrane</keyword>
<keyword evidence="2" id="KW-1133">Transmembrane helix</keyword>
<name>A0A9P5X5Y4_9AGAR</name>
<dbReference type="InterPro" id="IPR019317">
    <property type="entry name" value="BRI3"/>
</dbReference>
<protein>
    <recommendedName>
        <fullName evidence="5">Brain protein I3</fullName>
    </recommendedName>
</protein>
<comment type="caution">
    <text evidence="3">The sequence shown here is derived from an EMBL/GenBank/DDBJ whole genome shotgun (WGS) entry which is preliminary data.</text>
</comment>
<accession>A0A9P5X5Y4</accession>
<organism evidence="3 4">
    <name type="scientific">Macrolepiota fuliginosa MF-IS2</name>
    <dbReference type="NCBI Taxonomy" id="1400762"/>
    <lineage>
        <taxon>Eukaryota</taxon>
        <taxon>Fungi</taxon>
        <taxon>Dikarya</taxon>
        <taxon>Basidiomycota</taxon>
        <taxon>Agaricomycotina</taxon>
        <taxon>Agaricomycetes</taxon>
        <taxon>Agaricomycetidae</taxon>
        <taxon>Agaricales</taxon>
        <taxon>Agaricineae</taxon>
        <taxon>Agaricaceae</taxon>
        <taxon>Macrolepiota</taxon>
    </lineage>
</organism>
<dbReference type="Pfam" id="PF10164">
    <property type="entry name" value="BRI3"/>
    <property type="match status" value="1"/>
</dbReference>
<reference evidence="3" key="1">
    <citation type="submission" date="2020-11" db="EMBL/GenBank/DDBJ databases">
        <authorList>
            <consortium name="DOE Joint Genome Institute"/>
            <person name="Ahrendt S."/>
            <person name="Riley R."/>
            <person name="Andreopoulos W."/>
            <person name="Labutti K."/>
            <person name="Pangilinan J."/>
            <person name="Ruiz-Duenas F.J."/>
            <person name="Barrasa J.M."/>
            <person name="Sanchez-Garcia M."/>
            <person name="Camarero S."/>
            <person name="Miyauchi S."/>
            <person name="Serrano A."/>
            <person name="Linde D."/>
            <person name="Babiker R."/>
            <person name="Drula E."/>
            <person name="Ayuso-Fernandez I."/>
            <person name="Pacheco R."/>
            <person name="Padilla G."/>
            <person name="Ferreira P."/>
            <person name="Barriuso J."/>
            <person name="Kellner H."/>
            <person name="Castanera R."/>
            <person name="Alfaro M."/>
            <person name="Ramirez L."/>
            <person name="Pisabarro A.G."/>
            <person name="Kuo A."/>
            <person name="Tritt A."/>
            <person name="Lipzen A."/>
            <person name="He G."/>
            <person name="Yan M."/>
            <person name="Ng V."/>
            <person name="Cullen D."/>
            <person name="Martin F."/>
            <person name="Rosso M.-N."/>
            <person name="Henrissat B."/>
            <person name="Hibbett D."/>
            <person name="Martinez A.T."/>
            <person name="Grigoriev I.V."/>
        </authorList>
    </citation>
    <scope>NUCLEOTIDE SEQUENCE</scope>
    <source>
        <strain evidence="3">MF-IS2</strain>
    </source>
</reference>
<evidence type="ECO:0000313" key="4">
    <source>
        <dbReference type="Proteomes" id="UP000807342"/>
    </source>
</evidence>
<keyword evidence="4" id="KW-1185">Reference proteome</keyword>
<feature type="transmembrane region" description="Helical" evidence="2">
    <location>
        <begin position="94"/>
        <end position="115"/>
    </location>
</feature>
<dbReference type="OrthoDB" id="2564984at2759"/>
<keyword evidence="2" id="KW-0472">Membrane</keyword>
<dbReference type="Proteomes" id="UP000807342">
    <property type="component" value="Unassembled WGS sequence"/>
</dbReference>
<sequence length="129" mass="14052">MAPSMPESKPYASSNLYRPPSEPAPDYEQVVRQEESSTRYGYGYGTSSGGGGGGGGGVRPLPPAPVPVPVTTPVFVNYGMQMCHRGHHDYRAEYGIGGILCAIFFFPFGLLGLCIDRQWICRRCGARRY</sequence>
<gene>
    <name evidence="3" type="ORF">P691DRAFT_325196</name>
</gene>
<feature type="region of interest" description="Disordered" evidence="1">
    <location>
        <begin position="1"/>
        <end position="63"/>
    </location>
</feature>
<evidence type="ECO:0000256" key="1">
    <source>
        <dbReference type="SAM" id="MobiDB-lite"/>
    </source>
</evidence>
<evidence type="ECO:0000313" key="3">
    <source>
        <dbReference type="EMBL" id="KAF9444675.1"/>
    </source>
</evidence>
<proteinExistence type="predicted"/>
<dbReference type="EMBL" id="MU151356">
    <property type="protein sequence ID" value="KAF9444675.1"/>
    <property type="molecule type" value="Genomic_DNA"/>
</dbReference>